<evidence type="ECO:0000313" key="2">
    <source>
        <dbReference type="EMBL" id="PNH08553.1"/>
    </source>
</evidence>
<proteinExistence type="predicted"/>
<dbReference type="Proteomes" id="UP000236333">
    <property type="component" value="Unassembled WGS sequence"/>
</dbReference>
<name>A0A2J8A7V3_9CHLO</name>
<accession>A0A2J8A7V3</accession>
<keyword evidence="3" id="KW-1185">Reference proteome</keyword>
<comment type="caution">
    <text evidence="2">The sequence shown here is derived from an EMBL/GenBank/DDBJ whole genome shotgun (WGS) entry which is preliminary data.</text>
</comment>
<feature type="region of interest" description="Disordered" evidence="1">
    <location>
        <begin position="1"/>
        <end position="107"/>
    </location>
</feature>
<dbReference type="AlphaFoldDB" id="A0A2J8A7V3"/>
<dbReference type="EMBL" id="PGGS01000124">
    <property type="protein sequence ID" value="PNH08553.1"/>
    <property type="molecule type" value="Genomic_DNA"/>
</dbReference>
<protein>
    <submittedName>
        <fullName evidence="2">Uncharacterized protein</fullName>
    </submittedName>
</protein>
<evidence type="ECO:0000256" key="1">
    <source>
        <dbReference type="SAM" id="MobiDB-lite"/>
    </source>
</evidence>
<organism evidence="2 3">
    <name type="scientific">Tetrabaena socialis</name>
    <dbReference type="NCBI Taxonomy" id="47790"/>
    <lineage>
        <taxon>Eukaryota</taxon>
        <taxon>Viridiplantae</taxon>
        <taxon>Chlorophyta</taxon>
        <taxon>core chlorophytes</taxon>
        <taxon>Chlorophyceae</taxon>
        <taxon>CS clade</taxon>
        <taxon>Chlamydomonadales</taxon>
        <taxon>Tetrabaenaceae</taxon>
        <taxon>Tetrabaena</taxon>
    </lineage>
</organism>
<reference evidence="2 3" key="1">
    <citation type="journal article" date="2017" name="Mol. Biol. Evol.">
        <title>The 4-celled Tetrabaena socialis nuclear genome reveals the essential components for genetic control of cell number at the origin of multicellularity in the volvocine lineage.</title>
        <authorList>
            <person name="Featherston J."/>
            <person name="Arakaki Y."/>
            <person name="Hanschen E.R."/>
            <person name="Ferris P.J."/>
            <person name="Michod R.E."/>
            <person name="Olson B.J.S.C."/>
            <person name="Nozaki H."/>
            <person name="Durand P.M."/>
        </authorList>
    </citation>
    <scope>NUCLEOTIDE SEQUENCE [LARGE SCALE GENOMIC DNA]</scope>
    <source>
        <strain evidence="2 3">NIES-571</strain>
    </source>
</reference>
<gene>
    <name evidence="2" type="ORF">TSOC_004883</name>
</gene>
<sequence length="107" mass="11058">MLLVPLRVRTPGAAQRGCNRPHIASDTAAARRHEANHPQFAEPRGARSPAPNADSTSAGRGEALPDSGAASKPAHDRHVLGHARLSCGAGKGLLRGNSLSSEARDDA</sequence>
<evidence type="ECO:0000313" key="3">
    <source>
        <dbReference type="Proteomes" id="UP000236333"/>
    </source>
</evidence>